<gene>
    <name evidence="1" type="ORF">G210_4337</name>
</gene>
<dbReference type="AlphaFoldDB" id="M3JRR2"/>
<protein>
    <submittedName>
        <fullName evidence="1">Uncharacterized protein</fullName>
    </submittedName>
</protein>
<evidence type="ECO:0000313" key="1">
    <source>
        <dbReference type="EMBL" id="EMG45475.1"/>
    </source>
</evidence>
<accession>M3JRR2</accession>
<dbReference type="Proteomes" id="UP000011777">
    <property type="component" value="Unassembled WGS sequence"/>
</dbReference>
<keyword evidence="2" id="KW-1185">Reference proteome</keyword>
<sequence>MSICIMYRVIRYRYLYVSD</sequence>
<dbReference type="EMBL" id="AOGT01002457">
    <property type="protein sequence ID" value="EMG45475.1"/>
    <property type="molecule type" value="Genomic_DNA"/>
</dbReference>
<name>M3JRR2_CANMX</name>
<organism evidence="1 2">
    <name type="scientific">Candida maltosa (strain Xu316)</name>
    <name type="common">Yeast</name>
    <dbReference type="NCBI Taxonomy" id="1245528"/>
    <lineage>
        <taxon>Eukaryota</taxon>
        <taxon>Fungi</taxon>
        <taxon>Dikarya</taxon>
        <taxon>Ascomycota</taxon>
        <taxon>Saccharomycotina</taxon>
        <taxon>Pichiomycetes</taxon>
        <taxon>Debaryomycetaceae</taxon>
        <taxon>Candida/Lodderomyces clade</taxon>
        <taxon>Candida</taxon>
    </lineage>
</organism>
<reference evidence="1 2" key="1">
    <citation type="submission" date="2013-02" db="EMBL/GenBank/DDBJ databases">
        <title>Genome sequence of Candida maltosa Xu316, a potential industrial strain for xylitol and ethanol production.</title>
        <authorList>
            <person name="Yu J."/>
            <person name="Wang Q."/>
            <person name="Geng X."/>
            <person name="Bao W."/>
            <person name="He P."/>
            <person name="Cai J."/>
        </authorList>
    </citation>
    <scope>NUCLEOTIDE SEQUENCE [LARGE SCALE GENOMIC DNA]</scope>
    <source>
        <strain evidence="2">Xu316</strain>
    </source>
</reference>
<evidence type="ECO:0000313" key="2">
    <source>
        <dbReference type="Proteomes" id="UP000011777"/>
    </source>
</evidence>
<comment type="caution">
    <text evidence="1">The sequence shown here is derived from an EMBL/GenBank/DDBJ whole genome shotgun (WGS) entry which is preliminary data.</text>
</comment>
<dbReference type="HOGENOM" id="CLU_3429928_0_0_1"/>
<proteinExistence type="predicted"/>